<dbReference type="HOGENOM" id="CLU_1222182_0_0_1"/>
<dbReference type="InParanoid" id="S8DZQ7"/>
<dbReference type="AlphaFoldDB" id="S8DZQ7"/>
<evidence type="ECO:0008006" key="4">
    <source>
        <dbReference type="Google" id="ProtNLM"/>
    </source>
</evidence>
<feature type="non-terminal residue" evidence="2">
    <location>
        <position position="1"/>
    </location>
</feature>
<accession>S8DZQ7</accession>
<proteinExistence type="predicted"/>
<evidence type="ECO:0000256" key="1">
    <source>
        <dbReference type="SAM" id="MobiDB-lite"/>
    </source>
</evidence>
<name>S8DZQ7_FOMSC</name>
<organism evidence="2 3">
    <name type="scientific">Fomitopsis schrenkii</name>
    <name type="common">Brown rot fungus</name>
    <dbReference type="NCBI Taxonomy" id="2126942"/>
    <lineage>
        <taxon>Eukaryota</taxon>
        <taxon>Fungi</taxon>
        <taxon>Dikarya</taxon>
        <taxon>Basidiomycota</taxon>
        <taxon>Agaricomycotina</taxon>
        <taxon>Agaricomycetes</taxon>
        <taxon>Polyporales</taxon>
        <taxon>Fomitopsis</taxon>
    </lineage>
</organism>
<evidence type="ECO:0000313" key="3">
    <source>
        <dbReference type="Proteomes" id="UP000015241"/>
    </source>
</evidence>
<reference evidence="2 3" key="1">
    <citation type="journal article" date="2012" name="Science">
        <title>The Paleozoic origin of enzymatic lignin decomposition reconstructed from 31 fungal genomes.</title>
        <authorList>
            <person name="Floudas D."/>
            <person name="Binder M."/>
            <person name="Riley R."/>
            <person name="Barry K."/>
            <person name="Blanchette R.A."/>
            <person name="Henrissat B."/>
            <person name="Martinez A.T."/>
            <person name="Otillar R."/>
            <person name="Spatafora J.W."/>
            <person name="Yadav J.S."/>
            <person name="Aerts A."/>
            <person name="Benoit I."/>
            <person name="Boyd A."/>
            <person name="Carlson A."/>
            <person name="Copeland A."/>
            <person name="Coutinho P.M."/>
            <person name="de Vries R.P."/>
            <person name="Ferreira P."/>
            <person name="Findley K."/>
            <person name="Foster B."/>
            <person name="Gaskell J."/>
            <person name="Glotzer D."/>
            <person name="Gorecki P."/>
            <person name="Heitman J."/>
            <person name="Hesse C."/>
            <person name="Hori C."/>
            <person name="Igarashi K."/>
            <person name="Jurgens J.A."/>
            <person name="Kallen N."/>
            <person name="Kersten P."/>
            <person name="Kohler A."/>
            <person name="Kuees U."/>
            <person name="Kumar T.K.A."/>
            <person name="Kuo A."/>
            <person name="LaButti K."/>
            <person name="Larrondo L.F."/>
            <person name="Lindquist E."/>
            <person name="Ling A."/>
            <person name="Lombard V."/>
            <person name="Lucas S."/>
            <person name="Lundell T."/>
            <person name="Martin R."/>
            <person name="McLaughlin D.J."/>
            <person name="Morgenstern I."/>
            <person name="Morin E."/>
            <person name="Murat C."/>
            <person name="Nagy L.G."/>
            <person name="Nolan M."/>
            <person name="Ohm R.A."/>
            <person name="Patyshakuliyeva A."/>
            <person name="Rokas A."/>
            <person name="Ruiz-Duenas F.J."/>
            <person name="Sabat G."/>
            <person name="Salamov A."/>
            <person name="Samejima M."/>
            <person name="Schmutz J."/>
            <person name="Slot J.C."/>
            <person name="St John F."/>
            <person name="Stenlid J."/>
            <person name="Sun H."/>
            <person name="Sun S."/>
            <person name="Syed K."/>
            <person name="Tsang A."/>
            <person name="Wiebenga A."/>
            <person name="Young D."/>
            <person name="Pisabarro A."/>
            <person name="Eastwood D.C."/>
            <person name="Martin F."/>
            <person name="Cullen D."/>
            <person name="Grigoriev I.V."/>
            <person name="Hibbett D.S."/>
        </authorList>
    </citation>
    <scope>NUCLEOTIDE SEQUENCE</scope>
    <source>
        <strain evidence="3">FP-58527</strain>
    </source>
</reference>
<sequence length="251" mass="28287">VWGTLFKVHRHFFQQYSQNFAEKYMRHSGGGKLSQGDVDDSPIALEDISVLEFLSVFYPKSFDNWELTETEQLVSVLRLARKWEFQSIVGLVARRLTEVASLVDQVALAIEHNLPSLVGPAGTKLCARAEPLTLAESRRLGIDAAYAIWTLRERFRGGLQTVPLSDMAREEKRVQSFFEEAGLIQSSIEGLTRRRSDSSDSGITLRRGHRRRSSSPPYNRRPRSPGPWTPSPPYFPPHSTTNHLAGSSVVH</sequence>
<dbReference type="STRING" id="743788.S8DZQ7"/>
<feature type="region of interest" description="Disordered" evidence="1">
    <location>
        <begin position="189"/>
        <end position="251"/>
    </location>
</feature>
<dbReference type="EMBL" id="KE504186">
    <property type="protein sequence ID" value="EPS96608.1"/>
    <property type="molecule type" value="Genomic_DNA"/>
</dbReference>
<evidence type="ECO:0000313" key="2">
    <source>
        <dbReference type="EMBL" id="EPS96608.1"/>
    </source>
</evidence>
<feature type="compositionally biased region" description="Polar residues" evidence="1">
    <location>
        <begin position="242"/>
        <end position="251"/>
    </location>
</feature>
<keyword evidence="3" id="KW-1185">Reference proteome</keyword>
<protein>
    <recommendedName>
        <fullName evidence="4">BTB domain-containing protein</fullName>
    </recommendedName>
</protein>
<feature type="compositionally biased region" description="Pro residues" evidence="1">
    <location>
        <begin position="224"/>
        <end position="236"/>
    </location>
</feature>
<dbReference type="Proteomes" id="UP000015241">
    <property type="component" value="Unassembled WGS sequence"/>
</dbReference>
<dbReference type="OrthoDB" id="3199068at2759"/>
<gene>
    <name evidence="2" type="ORF">FOMPIDRAFT_1130019</name>
</gene>